<accession>A0A3B1CXJ5</accession>
<keyword evidence="1" id="KW-0378">Hydrolase</keyword>
<sequence length="344" mass="37666">EEIPKIYKFEFNSATSTWDSVWMATVLDIPRQNSWAAVTWGDWDKDGKPEIIWGPANYLGGDNPNPPRILVWEARGDGSEGLGVEGFGVTTPNCQWTITDQDNTELRPFRWELADIDSDGDLELCFADRRDIYSYGVVSVSDVPDNGDGSETWTLETSGFGTDIPASYDLAVIDNTMYLIHDNNEGDVTLVSYSNGAWETPVTLTGKTPGGSWKTSSVVDIDDDGNMEIVVAGWNSGYNNLYLLQPDPFEKLKAYKIANFSSLIGDLGRFNGGDAGDIDLDGNVDIVLGTRGATPLASIVRVEYQGGDITDSASYSYQIIDSLASDVTTQRFDIVKIANMDDDP</sequence>
<feature type="non-terminal residue" evidence="1">
    <location>
        <position position="344"/>
    </location>
</feature>
<dbReference type="EMBL" id="UOGD01000420">
    <property type="protein sequence ID" value="VAX28594.1"/>
    <property type="molecule type" value="Genomic_DNA"/>
</dbReference>
<evidence type="ECO:0000313" key="1">
    <source>
        <dbReference type="EMBL" id="VAX28594.1"/>
    </source>
</evidence>
<protein>
    <submittedName>
        <fullName evidence="1">Alpha-amylase</fullName>
        <ecNumber evidence="1">3.2.1.1</ecNumber>
    </submittedName>
</protein>
<dbReference type="EC" id="3.2.1.1" evidence="1"/>
<feature type="non-terminal residue" evidence="1">
    <location>
        <position position="1"/>
    </location>
</feature>
<proteinExistence type="predicted"/>
<keyword evidence="1" id="KW-0326">Glycosidase</keyword>
<reference evidence="1" key="1">
    <citation type="submission" date="2018-06" db="EMBL/GenBank/DDBJ databases">
        <authorList>
            <person name="Zhirakovskaya E."/>
        </authorList>
    </citation>
    <scope>NUCLEOTIDE SEQUENCE</scope>
</reference>
<organism evidence="1">
    <name type="scientific">hydrothermal vent metagenome</name>
    <dbReference type="NCBI Taxonomy" id="652676"/>
    <lineage>
        <taxon>unclassified sequences</taxon>
        <taxon>metagenomes</taxon>
        <taxon>ecological metagenomes</taxon>
    </lineage>
</organism>
<dbReference type="AlphaFoldDB" id="A0A3B1CXJ5"/>
<name>A0A3B1CXJ5_9ZZZZ</name>
<gene>
    <name evidence="1" type="ORF">MNBD_IGNAVI01-1021</name>
</gene>
<dbReference type="InterPro" id="IPR028994">
    <property type="entry name" value="Integrin_alpha_N"/>
</dbReference>
<dbReference type="GO" id="GO:0004556">
    <property type="term" value="F:alpha-amylase activity"/>
    <property type="evidence" value="ECO:0007669"/>
    <property type="project" value="UniProtKB-EC"/>
</dbReference>
<dbReference type="SUPFAM" id="SSF69318">
    <property type="entry name" value="Integrin alpha N-terminal domain"/>
    <property type="match status" value="1"/>
</dbReference>
<dbReference type="Gene3D" id="2.130.10.130">
    <property type="entry name" value="Integrin alpha, N-terminal"/>
    <property type="match status" value="1"/>
</dbReference>